<dbReference type="EMBL" id="CP034279">
    <property type="protein sequence ID" value="QGV78840.1"/>
    <property type="molecule type" value="Genomic_DNA"/>
</dbReference>
<evidence type="ECO:0000313" key="2">
    <source>
        <dbReference type="EMBL" id="QGV78840.1"/>
    </source>
</evidence>
<dbReference type="KEGG" id="sfic:EIZ62_11710"/>
<keyword evidence="1" id="KW-0472">Membrane</keyword>
<reference evidence="2 3" key="1">
    <citation type="submission" date="2018-12" db="EMBL/GenBank/DDBJ databases">
        <title>Complete genome sequence of Streptomyces ficellus NRRL8067, the producer of ficellomycin, feldamycin and nojirimycin.</title>
        <authorList>
            <person name="Zhang H."/>
            <person name="Yue R."/>
            <person name="Liu Y."/>
            <person name="Li M."/>
            <person name="Mu H."/>
            <person name="Zhang J."/>
        </authorList>
    </citation>
    <scope>NUCLEOTIDE SEQUENCE [LARGE SCALE GENOMIC DNA]</scope>
    <source>
        <strain evidence="2 3">NRRL 8067</strain>
    </source>
</reference>
<feature type="transmembrane region" description="Helical" evidence="1">
    <location>
        <begin position="39"/>
        <end position="57"/>
    </location>
</feature>
<feature type="transmembrane region" description="Helical" evidence="1">
    <location>
        <begin position="115"/>
        <end position="133"/>
    </location>
</feature>
<feature type="transmembrane region" description="Helical" evidence="1">
    <location>
        <begin position="230"/>
        <end position="248"/>
    </location>
</feature>
<dbReference type="RefSeq" id="WP_156692631.1">
    <property type="nucleotide sequence ID" value="NZ_CP034279.1"/>
</dbReference>
<dbReference type="AlphaFoldDB" id="A0A6I6F5B5"/>
<dbReference type="OrthoDB" id="4337061at2"/>
<protein>
    <submittedName>
        <fullName evidence="2">Uncharacterized protein</fullName>
    </submittedName>
</protein>
<gene>
    <name evidence="2" type="ORF">EIZ62_11710</name>
</gene>
<name>A0A6I6F5B5_9ACTN</name>
<proteinExistence type="predicted"/>
<feature type="transmembrane region" description="Helical" evidence="1">
    <location>
        <begin position="299"/>
        <end position="319"/>
    </location>
</feature>
<keyword evidence="1" id="KW-0812">Transmembrane</keyword>
<keyword evidence="3" id="KW-1185">Reference proteome</keyword>
<sequence length="324" mass="34952">MTTVLPPATDNPPSARPLPLSRLVRAEIRHLLTPRPVRWFLYALAPLLLLYCAAAFTSHHTDMSAAWSAAEEAHRRYAADGVRRPAGTWEKLSPDYFFDDPRYQMVKASFVDLRAIGSGLAVAALVLGVFSGGRDWSSRVMLTLAAAEPRRFRLFAVRGLLVTAVSAVLSLLAATLLVPLLVVVAHVRGTLAGADTHYWTVLAAIALRGALLIGLVAAIGYGLGMLTRSLTTALGIALAYLVVAERLVQDYATALTELHLSAIVFAVFNERLLMAVERTDCVGDIACAAMREGTTATQAFAGLTLYLLPVLAAAAWRFVRRDIT</sequence>
<dbReference type="Proteomes" id="UP000422572">
    <property type="component" value="Chromosome"/>
</dbReference>
<feature type="transmembrane region" description="Helical" evidence="1">
    <location>
        <begin position="154"/>
        <end position="178"/>
    </location>
</feature>
<organism evidence="2 3">
    <name type="scientific">Streptomyces ficellus</name>
    <dbReference type="NCBI Taxonomy" id="1977088"/>
    <lineage>
        <taxon>Bacteria</taxon>
        <taxon>Bacillati</taxon>
        <taxon>Actinomycetota</taxon>
        <taxon>Actinomycetes</taxon>
        <taxon>Kitasatosporales</taxon>
        <taxon>Streptomycetaceae</taxon>
        <taxon>Streptomyces</taxon>
    </lineage>
</organism>
<feature type="transmembrane region" description="Helical" evidence="1">
    <location>
        <begin position="198"/>
        <end position="223"/>
    </location>
</feature>
<accession>A0A6I6F5B5</accession>
<evidence type="ECO:0000313" key="3">
    <source>
        <dbReference type="Proteomes" id="UP000422572"/>
    </source>
</evidence>
<evidence type="ECO:0000256" key="1">
    <source>
        <dbReference type="SAM" id="Phobius"/>
    </source>
</evidence>
<keyword evidence="1" id="KW-1133">Transmembrane helix</keyword>